<protein>
    <recommendedName>
        <fullName evidence="8">tRNA-binding domain-containing protein</fullName>
    </recommendedName>
</protein>
<dbReference type="FunFam" id="2.40.50.140:FF:000047">
    <property type="entry name" value="tyrosine--tRNA ligase, cytoplasmic isoform X2"/>
    <property type="match status" value="1"/>
</dbReference>
<evidence type="ECO:0000256" key="1">
    <source>
        <dbReference type="ARBA" id="ARBA00004496"/>
    </source>
</evidence>
<dbReference type="GO" id="GO:0005737">
    <property type="term" value="C:cytoplasm"/>
    <property type="evidence" value="ECO:0007669"/>
    <property type="project" value="UniProtKB-SubCell"/>
</dbReference>
<keyword evidence="10" id="KW-1185">Reference proteome</keyword>
<dbReference type="InterPro" id="IPR012340">
    <property type="entry name" value="NA-bd_OB-fold"/>
</dbReference>
<proteinExistence type="predicted"/>
<gene>
    <name evidence="9" type="ORF">OXX778_LOCUS8919</name>
</gene>
<accession>A0A813WGE0</accession>
<dbReference type="Proteomes" id="UP000663879">
    <property type="component" value="Unassembled WGS sequence"/>
</dbReference>
<keyword evidence="5" id="KW-0648">Protein biosynthesis</keyword>
<dbReference type="AlphaFoldDB" id="A0A813WGE0"/>
<dbReference type="PROSITE" id="PS50886">
    <property type="entry name" value="TRBD"/>
    <property type="match status" value="1"/>
</dbReference>
<dbReference type="Gene3D" id="2.40.50.140">
    <property type="entry name" value="Nucleic acid-binding proteins"/>
    <property type="match status" value="1"/>
</dbReference>
<dbReference type="EMBL" id="CAJNOC010001271">
    <property type="protein sequence ID" value="CAF0850373.1"/>
    <property type="molecule type" value="Genomic_DNA"/>
</dbReference>
<dbReference type="PANTHER" id="PTHR11586">
    <property type="entry name" value="TRNA-AMINOACYLATION COFACTOR ARC1 FAMILY MEMBER"/>
    <property type="match status" value="1"/>
</dbReference>
<feature type="domain" description="TRNA-binding" evidence="8">
    <location>
        <begin position="165"/>
        <end position="266"/>
    </location>
</feature>
<evidence type="ECO:0000256" key="2">
    <source>
        <dbReference type="ARBA" id="ARBA00022490"/>
    </source>
</evidence>
<dbReference type="PANTHER" id="PTHR11586:SF33">
    <property type="entry name" value="AMINOACYL TRNA SYNTHASE COMPLEX-INTERACTING MULTIFUNCTIONAL PROTEIN 1"/>
    <property type="match status" value="1"/>
</dbReference>
<feature type="compositionally biased region" description="Low complexity" evidence="7">
    <location>
        <begin position="113"/>
        <end position="134"/>
    </location>
</feature>
<evidence type="ECO:0000259" key="8">
    <source>
        <dbReference type="PROSITE" id="PS50886"/>
    </source>
</evidence>
<comment type="subcellular location">
    <subcellularLocation>
        <location evidence="1">Cytoplasm</location>
    </subcellularLocation>
</comment>
<dbReference type="GO" id="GO:0006412">
    <property type="term" value="P:translation"/>
    <property type="evidence" value="ECO:0007669"/>
    <property type="project" value="UniProtKB-KW"/>
</dbReference>
<keyword evidence="4 6" id="KW-0694">RNA-binding</keyword>
<evidence type="ECO:0000256" key="3">
    <source>
        <dbReference type="ARBA" id="ARBA00022555"/>
    </source>
</evidence>
<feature type="region of interest" description="Disordered" evidence="7">
    <location>
        <begin position="102"/>
        <end position="156"/>
    </location>
</feature>
<evidence type="ECO:0000313" key="10">
    <source>
        <dbReference type="Proteomes" id="UP000663879"/>
    </source>
</evidence>
<dbReference type="OrthoDB" id="197206at2759"/>
<organism evidence="9 10">
    <name type="scientific">Brachionus calyciflorus</name>
    <dbReference type="NCBI Taxonomy" id="104777"/>
    <lineage>
        <taxon>Eukaryota</taxon>
        <taxon>Metazoa</taxon>
        <taxon>Spiralia</taxon>
        <taxon>Gnathifera</taxon>
        <taxon>Rotifera</taxon>
        <taxon>Eurotatoria</taxon>
        <taxon>Monogononta</taxon>
        <taxon>Pseudotrocha</taxon>
        <taxon>Ploima</taxon>
        <taxon>Brachionidae</taxon>
        <taxon>Brachionus</taxon>
    </lineage>
</organism>
<dbReference type="InterPro" id="IPR002547">
    <property type="entry name" value="tRNA-bd_dom"/>
</dbReference>
<feature type="compositionally biased region" description="Basic and acidic residues" evidence="7">
    <location>
        <begin position="135"/>
        <end position="156"/>
    </location>
</feature>
<evidence type="ECO:0000256" key="7">
    <source>
        <dbReference type="SAM" id="MobiDB-lite"/>
    </source>
</evidence>
<keyword evidence="3 6" id="KW-0820">tRNA-binding</keyword>
<dbReference type="Gene3D" id="1.20.5.170">
    <property type="match status" value="1"/>
</dbReference>
<evidence type="ECO:0000256" key="4">
    <source>
        <dbReference type="ARBA" id="ARBA00022884"/>
    </source>
</evidence>
<dbReference type="InterPro" id="IPR051270">
    <property type="entry name" value="Tyrosine-tRNA_ligase_regulator"/>
</dbReference>
<name>A0A813WGE0_9BILA</name>
<dbReference type="Pfam" id="PF01588">
    <property type="entry name" value="tRNA_bind"/>
    <property type="match status" value="1"/>
</dbReference>
<keyword evidence="2" id="KW-0963">Cytoplasm</keyword>
<dbReference type="SUPFAM" id="SSF50249">
    <property type="entry name" value="Nucleic acid-binding proteins"/>
    <property type="match status" value="1"/>
</dbReference>
<comment type="caution">
    <text evidence="9">The sequence shown here is derived from an EMBL/GenBank/DDBJ whole genome shotgun (WGS) entry which is preliminary data.</text>
</comment>
<sequence>MNRIRSFAVECISNSNILSFRSTFLKSKTSNILIDKKMVQTLTVEELRKRSVQAQELIEKLQKQIEQIKLQTTPAHMSEKVKSLQKENEQLRTEVEKLKKELETAESQRPNQPAASVAAAPAKKTEVKPQPAKQAEQKPKEAKPAAEAKPKQEAKKAPVVEGEIDFSKLDVRVGKIVKVDKHPDADSLYVEQIDLGEGKLRNVVSGLVKHVPIEQMQNRMVLVLCNLKPSKLRGVLSEGMVMCASTPEKVEILAPPAGAQPGDRITCEGYTGEPAAECNPKNNIFGLVAPDLKTDDNLNATYKGVIWNVAGKGPVTTASLKSVPIK</sequence>
<reference evidence="9" key="1">
    <citation type="submission" date="2021-02" db="EMBL/GenBank/DDBJ databases">
        <authorList>
            <person name="Nowell W R."/>
        </authorList>
    </citation>
    <scope>NUCLEOTIDE SEQUENCE</scope>
    <source>
        <strain evidence="9">Ploen Becks lab</strain>
    </source>
</reference>
<evidence type="ECO:0000256" key="6">
    <source>
        <dbReference type="PROSITE-ProRule" id="PRU00209"/>
    </source>
</evidence>
<evidence type="ECO:0000313" key="9">
    <source>
        <dbReference type="EMBL" id="CAF0850373.1"/>
    </source>
</evidence>
<evidence type="ECO:0000256" key="5">
    <source>
        <dbReference type="ARBA" id="ARBA00022917"/>
    </source>
</evidence>
<dbReference type="CDD" id="cd02799">
    <property type="entry name" value="tRNA_bind_EMAP-II_like"/>
    <property type="match status" value="1"/>
</dbReference>
<dbReference type="GO" id="GO:0000049">
    <property type="term" value="F:tRNA binding"/>
    <property type="evidence" value="ECO:0007669"/>
    <property type="project" value="UniProtKB-UniRule"/>
</dbReference>